<dbReference type="Proteomes" id="UP000196803">
    <property type="component" value="Unassembled WGS sequence"/>
</dbReference>
<keyword evidence="2" id="KW-1185">Reference proteome</keyword>
<reference evidence="1 2" key="1">
    <citation type="submission" date="2017-05" db="EMBL/GenBank/DDBJ databases">
        <authorList>
            <person name="Varghese N."/>
            <person name="Submissions S."/>
        </authorList>
    </citation>
    <scope>NUCLEOTIDE SEQUENCE [LARGE SCALE GENOMIC DNA]</scope>
    <source>
        <strain evidence="1 2">MACB1020</strain>
    </source>
</reference>
<protein>
    <recommendedName>
        <fullName evidence="3">YgiT-type zinc finger protein</fullName>
    </recommendedName>
</protein>
<sequence length="96" mass="11229">MSETRFCCHCAGELRKESTTVGFGFYNVPIWMKNVKVDVCSNCKVRHFDVALLDLIVKLARELRQVNDELGLKVKKVEIEFEMEKEENKDVYQKVE</sequence>
<proteinExistence type="predicted"/>
<comment type="caution">
    <text evidence="1">The sequence shown here is derived from an EMBL/GenBank/DDBJ whole genome shotgun (WGS) entry which is preliminary data.</text>
</comment>
<evidence type="ECO:0008006" key="3">
    <source>
        <dbReference type="Google" id="ProtNLM"/>
    </source>
</evidence>
<evidence type="ECO:0000313" key="1">
    <source>
        <dbReference type="EMBL" id="SMR91597.1"/>
    </source>
</evidence>
<accession>A0ABY1S6F9</accession>
<dbReference type="EMBL" id="FXXC01000001">
    <property type="protein sequence ID" value="SMR91597.1"/>
    <property type="molecule type" value="Genomic_DNA"/>
</dbReference>
<organism evidence="1 2">
    <name type="scientific">Caldicellulosiruptor bescii</name>
    <name type="common">Anaerocellum thermophilum</name>
    <dbReference type="NCBI Taxonomy" id="31899"/>
    <lineage>
        <taxon>Bacteria</taxon>
        <taxon>Bacillati</taxon>
        <taxon>Bacillota</taxon>
        <taxon>Bacillota incertae sedis</taxon>
        <taxon>Caldicellulosiruptorales</taxon>
        <taxon>Caldicellulosiruptoraceae</taxon>
        <taxon>Caldicellulosiruptor</taxon>
    </lineage>
</organism>
<evidence type="ECO:0000313" key="2">
    <source>
        <dbReference type="Proteomes" id="UP000196803"/>
    </source>
</evidence>
<dbReference type="GeneID" id="31773848"/>
<gene>
    <name evidence="1" type="ORF">SAMN05216240_0551</name>
</gene>
<dbReference type="RefSeq" id="WP_015908808.1">
    <property type="nucleotide sequence ID" value="NZ_FUZJ01000001.1"/>
</dbReference>
<name>A0ABY1S6F9_CALBS</name>